<reference evidence="2" key="1">
    <citation type="submission" date="2021-10" db="EMBL/GenBank/DDBJ databases">
        <title>Novel species in genus Arthrobacter.</title>
        <authorList>
            <person name="Liu Y."/>
        </authorList>
    </citation>
    <scope>NUCLEOTIDE SEQUENCE</scope>
    <source>
        <strain evidence="4">zg-Y462</strain>
        <strain evidence="2">Zg-Y462</strain>
    </source>
</reference>
<evidence type="ECO:0000313" key="4">
    <source>
        <dbReference type="Proteomes" id="UP000829758"/>
    </source>
</evidence>
<protein>
    <submittedName>
        <fullName evidence="2">M23 family metallopeptidase</fullName>
    </submittedName>
</protein>
<dbReference type="EMBL" id="JAJFZT010000003">
    <property type="protein sequence ID" value="MCC3272306.1"/>
    <property type="molecule type" value="Genomic_DNA"/>
</dbReference>
<dbReference type="GO" id="GO:0004222">
    <property type="term" value="F:metalloendopeptidase activity"/>
    <property type="evidence" value="ECO:0007669"/>
    <property type="project" value="TreeGrafter"/>
</dbReference>
<accession>A0A9X1S999</accession>
<dbReference type="InterPro" id="IPR050570">
    <property type="entry name" value="Cell_wall_metabolism_enzyme"/>
</dbReference>
<organism evidence="2 5">
    <name type="scientific">Arthrobacter zhangbolii</name>
    <dbReference type="NCBI Taxonomy" id="2886936"/>
    <lineage>
        <taxon>Bacteria</taxon>
        <taxon>Bacillati</taxon>
        <taxon>Actinomycetota</taxon>
        <taxon>Actinomycetes</taxon>
        <taxon>Micrococcales</taxon>
        <taxon>Micrococcaceae</taxon>
        <taxon>Arthrobacter</taxon>
    </lineage>
</organism>
<dbReference type="Pfam" id="PF01551">
    <property type="entry name" value="Peptidase_M23"/>
    <property type="match status" value="1"/>
</dbReference>
<dbReference type="PANTHER" id="PTHR21666:SF270">
    <property type="entry name" value="MUREIN HYDROLASE ACTIVATOR ENVC"/>
    <property type="match status" value="1"/>
</dbReference>
<dbReference type="Proteomes" id="UP001155145">
    <property type="component" value="Unassembled WGS sequence"/>
</dbReference>
<dbReference type="EMBL" id="CP094984">
    <property type="protein sequence ID" value="UON91830.1"/>
    <property type="molecule type" value="Genomic_DNA"/>
</dbReference>
<dbReference type="SUPFAM" id="SSF51261">
    <property type="entry name" value="Duplicated hybrid motif"/>
    <property type="match status" value="1"/>
</dbReference>
<dbReference type="AlphaFoldDB" id="A0A9X1S999"/>
<keyword evidence="4" id="KW-1185">Reference proteome</keyword>
<proteinExistence type="predicted"/>
<sequence>MSEAAPTAPAILRLPFTGRWLTQNSPANRVPSHGTDLFGTAYAIDFVAVDAHGRSGPPGWRSLLSTEAPEIFHGFGVSVLAPASGTVVSVHDGEPDHQARRSQPALLAYALTQRGRVRQGPNAIAGNSVVIALEPEGPFVLLAHLACGSVEAVPGARVRAGVRIGACGNSGNSTEPHVHLQVTDSMDWGTCRGLPVAFLHPGGGAGPWLPRNGEVFDAG</sequence>
<gene>
    <name evidence="2" type="ORF">LJ755_06115</name>
    <name evidence="3" type="ORF">MUK71_14800</name>
</gene>
<dbReference type="PANTHER" id="PTHR21666">
    <property type="entry name" value="PEPTIDASE-RELATED"/>
    <property type="match status" value="1"/>
</dbReference>
<evidence type="ECO:0000313" key="2">
    <source>
        <dbReference type="EMBL" id="MCC3272306.1"/>
    </source>
</evidence>
<dbReference type="Gene3D" id="2.70.70.10">
    <property type="entry name" value="Glucose Permease (Domain IIA)"/>
    <property type="match status" value="1"/>
</dbReference>
<dbReference type="CDD" id="cd12797">
    <property type="entry name" value="M23_peptidase"/>
    <property type="match status" value="1"/>
</dbReference>
<evidence type="ECO:0000313" key="3">
    <source>
        <dbReference type="EMBL" id="UON91830.1"/>
    </source>
</evidence>
<evidence type="ECO:0000313" key="5">
    <source>
        <dbReference type="Proteomes" id="UP001155145"/>
    </source>
</evidence>
<feature type="domain" description="M23ase beta-sheet core" evidence="1">
    <location>
        <begin position="114"/>
        <end position="183"/>
    </location>
</feature>
<dbReference type="InterPro" id="IPR016047">
    <property type="entry name" value="M23ase_b-sheet_dom"/>
</dbReference>
<dbReference type="InterPro" id="IPR011055">
    <property type="entry name" value="Dup_hybrid_motif"/>
</dbReference>
<dbReference type="Proteomes" id="UP000829758">
    <property type="component" value="Chromosome"/>
</dbReference>
<evidence type="ECO:0000259" key="1">
    <source>
        <dbReference type="Pfam" id="PF01551"/>
    </source>
</evidence>
<dbReference type="RefSeq" id="WP_227928404.1">
    <property type="nucleotide sequence ID" value="NZ_CP094984.1"/>
</dbReference>
<name>A0A9X1S999_9MICC</name>